<name>A0ABQ5TVA9_9GAMM</name>
<gene>
    <name evidence="1" type="ORF">GCM10007891_09770</name>
</gene>
<dbReference type="Proteomes" id="UP001161423">
    <property type="component" value="Unassembled WGS sequence"/>
</dbReference>
<proteinExistence type="predicted"/>
<reference evidence="1" key="2">
    <citation type="submission" date="2023-01" db="EMBL/GenBank/DDBJ databases">
        <title>Draft genome sequence of Methylophaga thalassica strain NBRC 102424.</title>
        <authorList>
            <person name="Sun Q."/>
            <person name="Mori K."/>
        </authorList>
    </citation>
    <scope>NUCLEOTIDE SEQUENCE</scope>
    <source>
        <strain evidence="1">NBRC 102424</strain>
    </source>
</reference>
<evidence type="ECO:0000313" key="1">
    <source>
        <dbReference type="EMBL" id="GLP99123.1"/>
    </source>
</evidence>
<dbReference type="EMBL" id="BSND01000004">
    <property type="protein sequence ID" value="GLP99123.1"/>
    <property type="molecule type" value="Genomic_DNA"/>
</dbReference>
<organism evidence="1 2">
    <name type="scientific">Methylophaga thalassica</name>
    <dbReference type="NCBI Taxonomy" id="40223"/>
    <lineage>
        <taxon>Bacteria</taxon>
        <taxon>Pseudomonadati</taxon>
        <taxon>Pseudomonadota</taxon>
        <taxon>Gammaproteobacteria</taxon>
        <taxon>Thiotrichales</taxon>
        <taxon>Piscirickettsiaceae</taxon>
        <taxon>Methylophaga</taxon>
    </lineage>
</organism>
<protein>
    <recommendedName>
        <fullName evidence="3">Helix-turn-helix domain-containing protein</fullName>
    </recommendedName>
</protein>
<keyword evidence="2" id="KW-1185">Reference proteome</keyword>
<accession>A0ABQ5TVA9</accession>
<comment type="caution">
    <text evidence="1">The sequence shown here is derived from an EMBL/GenBank/DDBJ whole genome shotgun (WGS) entry which is preliminary data.</text>
</comment>
<evidence type="ECO:0008006" key="3">
    <source>
        <dbReference type="Google" id="ProtNLM"/>
    </source>
</evidence>
<reference evidence="1" key="1">
    <citation type="journal article" date="2014" name="Int. J. Syst. Evol. Microbiol.">
        <title>Complete genome of a new Firmicutes species belonging to the dominant human colonic microbiota ('Ruminococcus bicirculans') reveals two chromosomes and a selective capacity to utilize plant glucans.</title>
        <authorList>
            <consortium name="NISC Comparative Sequencing Program"/>
            <person name="Wegmann U."/>
            <person name="Louis P."/>
            <person name="Goesmann A."/>
            <person name="Henrissat B."/>
            <person name="Duncan S.H."/>
            <person name="Flint H.J."/>
        </authorList>
    </citation>
    <scope>NUCLEOTIDE SEQUENCE</scope>
    <source>
        <strain evidence="1">NBRC 102424</strain>
    </source>
</reference>
<sequence length="384" mass="44099">MDSLLALKELNISEEETISLDEYIKTYDISRRKSLVEIINAIFGKKIKIYDVPTSRLSNVILSLKCINNFCPQPSVNAGYISVNTIASKIGIYTDAIYRTLEAGLLPFKADGRKKLIRIEDYESFNEQFVFIKEIATKNKCNPTNLADKLIDEGITPISGPKIDNNIVYIFRRVDIENVDIKKIVSKSKYKANTGRIAKSDHSTSYHKLIEDMALITTSEAAQILDISSQMLGKLLKAGEINLYQNPQLPAYKKYLKTADLNDYISRYRENPNLIEYSAAARFMGESPERFQSTWVKYKRITTIDDGLKNKYVNRESLEKLKLFKNEAISIQEASELKGIDRSYFSNLIKLNKIQPVSGPGIDEYGNYFLNRQEIEKHRHENWW</sequence>
<evidence type="ECO:0000313" key="2">
    <source>
        <dbReference type="Proteomes" id="UP001161423"/>
    </source>
</evidence>